<reference evidence="1" key="1">
    <citation type="journal article" date="2021" name="PeerJ">
        <title>Extensive microbial diversity within the chicken gut microbiome revealed by metagenomics and culture.</title>
        <authorList>
            <person name="Gilroy R."/>
            <person name="Ravi A."/>
            <person name="Getino M."/>
            <person name="Pursley I."/>
            <person name="Horton D.L."/>
            <person name="Alikhan N.F."/>
            <person name="Baker D."/>
            <person name="Gharbi K."/>
            <person name="Hall N."/>
            <person name="Watson M."/>
            <person name="Adriaenssens E.M."/>
            <person name="Foster-Nyarko E."/>
            <person name="Jarju S."/>
            <person name="Secka A."/>
            <person name="Antonio M."/>
            <person name="Oren A."/>
            <person name="Chaudhuri R.R."/>
            <person name="La Ragione R."/>
            <person name="Hildebrand F."/>
            <person name="Pallen M.J."/>
        </authorList>
    </citation>
    <scope>NUCLEOTIDE SEQUENCE</scope>
    <source>
        <strain evidence="1">CHK180-15479</strain>
    </source>
</reference>
<dbReference type="PANTHER" id="PTHR38479:SF2">
    <property type="entry name" value="WINGED HELIX DNA-BINDING DOMAIN-CONTAINING PROTEIN"/>
    <property type="match status" value="1"/>
</dbReference>
<dbReference type="EMBL" id="DWWT01000072">
    <property type="protein sequence ID" value="HJC07126.1"/>
    <property type="molecule type" value="Genomic_DNA"/>
</dbReference>
<evidence type="ECO:0000313" key="2">
    <source>
        <dbReference type="Proteomes" id="UP000823910"/>
    </source>
</evidence>
<organism evidence="1 2">
    <name type="scientific">Candidatus Enterocloster excrementipullorum</name>
    <dbReference type="NCBI Taxonomy" id="2838559"/>
    <lineage>
        <taxon>Bacteria</taxon>
        <taxon>Bacillati</taxon>
        <taxon>Bacillota</taxon>
        <taxon>Clostridia</taxon>
        <taxon>Lachnospirales</taxon>
        <taxon>Lachnospiraceae</taxon>
        <taxon>Enterocloster</taxon>
    </lineage>
</organism>
<comment type="caution">
    <text evidence="1">The sequence shown here is derived from an EMBL/GenBank/DDBJ whole genome shotgun (WGS) entry which is preliminary data.</text>
</comment>
<dbReference type="GO" id="GO:0003677">
    <property type="term" value="F:DNA binding"/>
    <property type="evidence" value="ECO:0007669"/>
    <property type="project" value="UniProtKB-KW"/>
</dbReference>
<dbReference type="AlphaFoldDB" id="A0A9D2N2W0"/>
<name>A0A9D2N2W0_9FIRM</name>
<gene>
    <name evidence="1" type="ORF">H9704_13455</name>
</gene>
<dbReference type="PANTHER" id="PTHR38479">
    <property type="entry name" value="LMO0824 PROTEIN"/>
    <property type="match status" value="1"/>
</dbReference>
<dbReference type="Proteomes" id="UP000823910">
    <property type="component" value="Unassembled WGS sequence"/>
</dbReference>
<proteinExistence type="predicted"/>
<dbReference type="InterPro" id="IPR009351">
    <property type="entry name" value="AlkZ-like"/>
</dbReference>
<keyword evidence="1" id="KW-0238">DNA-binding</keyword>
<accession>A0A9D2N2W0</accession>
<evidence type="ECO:0000313" key="1">
    <source>
        <dbReference type="EMBL" id="HJC07126.1"/>
    </source>
</evidence>
<reference evidence="1" key="2">
    <citation type="submission" date="2021-04" db="EMBL/GenBank/DDBJ databases">
        <authorList>
            <person name="Gilroy R."/>
        </authorList>
    </citation>
    <scope>NUCLEOTIDE SEQUENCE</scope>
    <source>
        <strain evidence="1">CHK180-15479</strain>
    </source>
</reference>
<protein>
    <submittedName>
        <fullName evidence="1">Winged helix DNA-binding domain-containing protein</fullName>
    </submittedName>
</protein>
<sequence>MDIEIRNILAFRLHAHHLDREYGEKDAVSAAGACGLQNSPPGAWETSLHNRVPGMSRAEIERILEKEKLLVQAWSFRGAPVVFPREEAAAFLQALIPEGEEPWIYTDGIRLALDFLGMSFSDLLDRLLQVISGLDDRVIVSKSALDQTMAEWMLPLIPEEKRRLWNAPSMYGQPERQTVGGAVVSFLLRPCSFLGRVVFGERQGIYPAFTSYKNWICTSGIMAGEPAEAQRQLVRKYLHCYGPSDAAGFSSWLGCSGKQARRLWAMVSEEMEPVRVLGKKKYILTQDRELFLGDLSCGRTLHLLGAHDPYLDLRDRELVRPEPELRRRIWRTVGNPGVILYCGRAVGIWTARKTGKGLQVKTELWEERSPGGDLFNREICDLAEQYAAFWQERLYF</sequence>
<dbReference type="Pfam" id="PF06224">
    <property type="entry name" value="AlkZ-like"/>
    <property type="match status" value="1"/>
</dbReference>